<dbReference type="SUPFAM" id="SSF103473">
    <property type="entry name" value="MFS general substrate transporter"/>
    <property type="match status" value="1"/>
</dbReference>
<dbReference type="RefSeq" id="XP_046061801.1">
    <property type="nucleotide sequence ID" value="XM_046204257.1"/>
</dbReference>
<dbReference type="Gene3D" id="1.20.1250.20">
    <property type="entry name" value="MFS general substrate transporter like domains"/>
    <property type="match status" value="1"/>
</dbReference>
<keyword evidence="2 6" id="KW-0812">Transmembrane</keyword>
<evidence type="ECO:0008006" key="9">
    <source>
        <dbReference type="Google" id="ProtNLM"/>
    </source>
</evidence>
<evidence type="ECO:0000256" key="4">
    <source>
        <dbReference type="ARBA" id="ARBA00023136"/>
    </source>
</evidence>
<evidence type="ECO:0000256" key="6">
    <source>
        <dbReference type="SAM" id="Phobius"/>
    </source>
</evidence>
<dbReference type="InterPro" id="IPR036259">
    <property type="entry name" value="MFS_trans_sf"/>
</dbReference>
<evidence type="ECO:0000313" key="8">
    <source>
        <dbReference type="Proteomes" id="UP000769157"/>
    </source>
</evidence>
<dbReference type="PANTHER" id="PTHR23507:SF1">
    <property type="entry name" value="FI18259P1-RELATED"/>
    <property type="match status" value="1"/>
</dbReference>
<comment type="caution">
    <text evidence="7">The sequence shown here is derived from an EMBL/GenBank/DDBJ whole genome shotgun (WGS) entry which is preliminary data.</text>
</comment>
<feature type="transmembrane region" description="Helical" evidence="6">
    <location>
        <begin position="419"/>
        <end position="438"/>
    </location>
</feature>
<dbReference type="OrthoDB" id="3026777at2759"/>
<evidence type="ECO:0000313" key="7">
    <source>
        <dbReference type="EMBL" id="KAH3666845.1"/>
    </source>
</evidence>
<reference evidence="7" key="1">
    <citation type="journal article" date="2021" name="Open Biol.">
        <title>Shared evolutionary footprints suggest mitochondrial oxidative damage underlies multiple complex I losses in fungi.</title>
        <authorList>
            <person name="Schikora-Tamarit M.A."/>
            <person name="Marcet-Houben M."/>
            <person name="Nosek J."/>
            <person name="Gabaldon T."/>
        </authorList>
    </citation>
    <scope>NUCLEOTIDE SEQUENCE</scope>
    <source>
        <strain evidence="7">CBS6075</strain>
    </source>
</reference>
<name>A0A9P8T689_9ASCO</name>
<evidence type="ECO:0000256" key="1">
    <source>
        <dbReference type="ARBA" id="ARBA00004141"/>
    </source>
</evidence>
<feature type="transmembrane region" description="Helical" evidence="6">
    <location>
        <begin position="511"/>
        <end position="530"/>
    </location>
</feature>
<dbReference type="GeneID" id="70235261"/>
<feature type="transmembrane region" description="Helical" evidence="6">
    <location>
        <begin position="203"/>
        <end position="227"/>
    </location>
</feature>
<feature type="transmembrane region" description="Helical" evidence="6">
    <location>
        <begin position="343"/>
        <end position="364"/>
    </location>
</feature>
<feature type="transmembrane region" description="Helical" evidence="6">
    <location>
        <begin position="376"/>
        <end position="398"/>
    </location>
</feature>
<dbReference type="GO" id="GO:0022857">
    <property type="term" value="F:transmembrane transporter activity"/>
    <property type="evidence" value="ECO:0007669"/>
    <property type="project" value="InterPro"/>
</dbReference>
<keyword evidence="4 6" id="KW-0472">Membrane</keyword>
<dbReference type="GO" id="GO:0016020">
    <property type="term" value="C:membrane"/>
    <property type="evidence" value="ECO:0007669"/>
    <property type="project" value="UniProtKB-SubCell"/>
</dbReference>
<keyword evidence="8" id="KW-1185">Reference proteome</keyword>
<feature type="transmembrane region" description="Helical" evidence="6">
    <location>
        <begin position="444"/>
        <end position="466"/>
    </location>
</feature>
<dbReference type="Pfam" id="PF07690">
    <property type="entry name" value="MFS_1"/>
    <property type="match status" value="1"/>
</dbReference>
<dbReference type="EMBL" id="JAEUBE010000199">
    <property type="protein sequence ID" value="KAH3666845.1"/>
    <property type="molecule type" value="Genomic_DNA"/>
</dbReference>
<feature type="transmembrane region" description="Helical" evidence="6">
    <location>
        <begin position="172"/>
        <end position="191"/>
    </location>
</feature>
<evidence type="ECO:0000256" key="5">
    <source>
        <dbReference type="SAM" id="MobiDB-lite"/>
    </source>
</evidence>
<sequence length="531" mass="59067">MSNESDNLIDKPKSGYSAMGHMPLDDPMVDAIFRDDVLEEGLAARQDTEETYLPTDEIEESDMDLLLQGRTEHSKLPWYKRPSVAMICAFISLLCVGLSMGDSIEISLVLDAICSKANEAHPAHPIMCRSPEVQHMLASVQKWRTILSGLITVAVSIKLGNLSDLYGRRPVLMFNLAMLVFCSWFKLYLFVNNAYHYSTALYLLAETSTAIGGGIFITMGMSNSYLIDLVDEADRPKNLAILTAFLYGGLTAGPLVGGILPVTSVTVLKIGTFFQTFIFFLGALLLPESRPKRLMSKKRRLSTTSAQTSSLNNFFSSLKLLWITSYDENGNLDYNARYNVIKLICIDMLTFSSTVGAGIVIALYGTYKFNWAGKQLSTYAGITTMTKSCVLLAFNPWFTKFLSQKFTKKPKKIDIIDRIFFMLSLGMDVLARMVVILAPNQLVMYSSVAFSGFSSILDPVLHSAVLKYYPYPERNGEYFGCIAMIRNVLFILAPTALLTIYSKTIEIDPKIALYATEFMLVVSLGLAISLR</sequence>
<reference evidence="7" key="2">
    <citation type="submission" date="2021-01" db="EMBL/GenBank/DDBJ databases">
        <authorList>
            <person name="Schikora-Tamarit M.A."/>
        </authorList>
    </citation>
    <scope>NUCLEOTIDE SEQUENCE</scope>
    <source>
        <strain evidence="7">CBS6075</strain>
    </source>
</reference>
<evidence type="ECO:0000256" key="3">
    <source>
        <dbReference type="ARBA" id="ARBA00022989"/>
    </source>
</evidence>
<organism evidence="7 8">
    <name type="scientific">Ogataea philodendri</name>
    <dbReference type="NCBI Taxonomy" id="1378263"/>
    <lineage>
        <taxon>Eukaryota</taxon>
        <taxon>Fungi</taxon>
        <taxon>Dikarya</taxon>
        <taxon>Ascomycota</taxon>
        <taxon>Saccharomycotina</taxon>
        <taxon>Pichiomycetes</taxon>
        <taxon>Pichiales</taxon>
        <taxon>Pichiaceae</taxon>
        <taxon>Ogataea</taxon>
    </lineage>
</organism>
<accession>A0A9P8T689</accession>
<feature type="transmembrane region" description="Helical" evidence="6">
    <location>
        <begin position="478"/>
        <end position="499"/>
    </location>
</feature>
<protein>
    <recommendedName>
        <fullName evidence="9">Major facilitator superfamily (MFS) profile domain-containing protein</fullName>
    </recommendedName>
</protein>
<feature type="region of interest" description="Disordered" evidence="5">
    <location>
        <begin position="1"/>
        <end position="20"/>
    </location>
</feature>
<evidence type="ECO:0000256" key="2">
    <source>
        <dbReference type="ARBA" id="ARBA00022692"/>
    </source>
</evidence>
<gene>
    <name evidence="7" type="ORF">OGAPHI_003294</name>
</gene>
<dbReference type="PANTHER" id="PTHR23507">
    <property type="entry name" value="ZGC:174356"/>
    <property type="match status" value="1"/>
</dbReference>
<dbReference type="Proteomes" id="UP000769157">
    <property type="component" value="Unassembled WGS sequence"/>
</dbReference>
<feature type="transmembrane region" description="Helical" evidence="6">
    <location>
        <begin position="239"/>
        <end position="260"/>
    </location>
</feature>
<feature type="transmembrane region" description="Helical" evidence="6">
    <location>
        <begin position="266"/>
        <end position="286"/>
    </location>
</feature>
<dbReference type="AlphaFoldDB" id="A0A9P8T689"/>
<keyword evidence="3 6" id="KW-1133">Transmembrane helix</keyword>
<dbReference type="InterPro" id="IPR011701">
    <property type="entry name" value="MFS"/>
</dbReference>
<comment type="subcellular location">
    <subcellularLocation>
        <location evidence="1">Membrane</location>
        <topology evidence="1">Multi-pass membrane protein</topology>
    </subcellularLocation>
</comment>
<proteinExistence type="predicted"/>